<dbReference type="Gene3D" id="3.30.530.20">
    <property type="match status" value="1"/>
</dbReference>
<name>A0A087M1W9_9HYPH</name>
<accession>A0A087M1W9</accession>
<dbReference type="OrthoDB" id="880456at2"/>
<protein>
    <recommendedName>
        <fullName evidence="3">Polyketide cyclase</fullName>
    </recommendedName>
</protein>
<reference evidence="1 2" key="1">
    <citation type="submission" date="2014-08" db="EMBL/GenBank/DDBJ databases">
        <authorList>
            <person name="Hassan Y.I."/>
            <person name="Lepp D."/>
            <person name="Zhou T."/>
        </authorList>
    </citation>
    <scope>NUCLEOTIDE SEQUENCE [LARGE SCALE GENOMIC DNA]</scope>
    <source>
        <strain evidence="1 2">IFO13584</strain>
    </source>
</reference>
<comment type="caution">
    <text evidence="1">The sequence shown here is derived from an EMBL/GenBank/DDBJ whole genome shotgun (WGS) entry which is preliminary data.</text>
</comment>
<dbReference type="InterPro" id="IPR019587">
    <property type="entry name" value="Polyketide_cyclase/dehydratase"/>
</dbReference>
<dbReference type="EMBL" id="JQGC01000010">
    <property type="protein sequence ID" value="KFL30872.1"/>
    <property type="molecule type" value="Genomic_DNA"/>
</dbReference>
<evidence type="ECO:0000313" key="1">
    <source>
        <dbReference type="EMBL" id="KFL30872.1"/>
    </source>
</evidence>
<evidence type="ECO:0000313" key="2">
    <source>
        <dbReference type="Proteomes" id="UP000028981"/>
    </source>
</evidence>
<dbReference type="AlphaFoldDB" id="A0A087M1W9"/>
<evidence type="ECO:0008006" key="3">
    <source>
        <dbReference type="Google" id="ProtNLM"/>
    </source>
</evidence>
<dbReference type="RefSeq" id="WP_035083331.1">
    <property type="nucleotide sequence ID" value="NZ_JQGC01000010.1"/>
</dbReference>
<dbReference type="Proteomes" id="UP000028981">
    <property type="component" value="Unassembled WGS sequence"/>
</dbReference>
<proteinExistence type="predicted"/>
<dbReference type="Pfam" id="PF10604">
    <property type="entry name" value="Polyketide_cyc2"/>
    <property type="match status" value="1"/>
</dbReference>
<dbReference type="STRING" id="46914.JP75_12860"/>
<dbReference type="InterPro" id="IPR023393">
    <property type="entry name" value="START-like_dom_sf"/>
</dbReference>
<keyword evidence="2" id="KW-1185">Reference proteome</keyword>
<sequence length="134" mass="14698">MAPHRSSTLAVTIDRPWQEVYDFAAEPANMVQWAAGLGNGFDGTGLEWIARDPGGNPIRITFTARNPFGVLDHDVHVDGRVVHVALRVMPNGDGAEVTFLLLQENGMTEEEYQRDAAAVRKDLETLKALLEKAA</sequence>
<dbReference type="SUPFAM" id="SSF55961">
    <property type="entry name" value="Bet v1-like"/>
    <property type="match status" value="1"/>
</dbReference>
<organism evidence="1 2">
    <name type="scientific">Devosia riboflavina</name>
    <dbReference type="NCBI Taxonomy" id="46914"/>
    <lineage>
        <taxon>Bacteria</taxon>
        <taxon>Pseudomonadati</taxon>
        <taxon>Pseudomonadota</taxon>
        <taxon>Alphaproteobacteria</taxon>
        <taxon>Hyphomicrobiales</taxon>
        <taxon>Devosiaceae</taxon>
        <taxon>Devosia</taxon>
    </lineage>
</organism>
<gene>
    <name evidence="1" type="ORF">JP75_12860</name>
</gene>